<sequence>MILVTVATLFWSLAGLFVHLIDVPVGDLILWRSFFAGCALLAIAVLCPARESVFGWAGFGASLLSAASMGAYAASLTLTSVANVMILYATLPFFTAAIGWAFIGERSPRRALVASVVSLIGVGIVAGQGMQLADMAGNLLALLMTVTFAGLLILARAIPRLNLALINAVAAFLCSLVALPFSSGSVPGLHDLTFLFALGILTTALSFLLFLMGSRFISSTEAALVELLDVVLGPLWVWLVLSEYPGTGALIGGGIVLAAVLWNLAPSLRYRYAKTSAATGQYSSDQLADAVCCQQPSPVAPEGLN</sequence>
<feature type="transmembrane region" description="Helical" evidence="1">
    <location>
        <begin position="136"/>
        <end position="154"/>
    </location>
</feature>
<feature type="domain" description="EamA" evidence="2">
    <location>
        <begin position="2"/>
        <end position="125"/>
    </location>
</feature>
<feature type="transmembrane region" description="Helical" evidence="1">
    <location>
        <begin position="111"/>
        <end position="130"/>
    </location>
</feature>
<feature type="transmembrane region" description="Helical" evidence="1">
    <location>
        <begin position="54"/>
        <end position="73"/>
    </location>
</feature>
<dbReference type="EMBL" id="AP023410">
    <property type="protein sequence ID" value="BCK74578.1"/>
    <property type="molecule type" value="Genomic_DNA"/>
</dbReference>
<feature type="transmembrane region" description="Helical" evidence="1">
    <location>
        <begin position="193"/>
        <end position="211"/>
    </location>
</feature>
<organism evidence="3 4">
    <name type="scientific">Acetobacter aceti NBRC 14818</name>
    <dbReference type="NCBI Taxonomy" id="887700"/>
    <lineage>
        <taxon>Bacteria</taxon>
        <taxon>Pseudomonadati</taxon>
        <taxon>Pseudomonadota</taxon>
        <taxon>Alphaproteobacteria</taxon>
        <taxon>Acetobacterales</taxon>
        <taxon>Acetobacteraceae</taxon>
        <taxon>Acetobacter</taxon>
        <taxon>Acetobacter subgen. Acetobacter</taxon>
    </lineage>
</organism>
<dbReference type="SUPFAM" id="SSF103481">
    <property type="entry name" value="Multidrug resistance efflux transporter EmrE"/>
    <property type="match status" value="2"/>
</dbReference>
<protein>
    <submittedName>
        <fullName evidence="3">Permease</fullName>
    </submittedName>
</protein>
<keyword evidence="1" id="KW-0472">Membrane</keyword>
<feature type="transmembrane region" description="Helical" evidence="1">
    <location>
        <begin position="247"/>
        <end position="265"/>
    </location>
</feature>
<proteinExistence type="predicted"/>
<feature type="transmembrane region" description="Helical" evidence="1">
    <location>
        <begin position="161"/>
        <end position="181"/>
    </location>
</feature>
<feature type="transmembrane region" description="Helical" evidence="1">
    <location>
        <begin position="223"/>
        <end position="241"/>
    </location>
</feature>
<dbReference type="InterPro" id="IPR037185">
    <property type="entry name" value="EmrE-like"/>
</dbReference>
<evidence type="ECO:0000313" key="4">
    <source>
        <dbReference type="Proteomes" id="UP000516424"/>
    </source>
</evidence>
<dbReference type="PANTHER" id="PTHR22911">
    <property type="entry name" value="ACYL-MALONYL CONDENSING ENZYME-RELATED"/>
    <property type="match status" value="1"/>
</dbReference>
<keyword evidence="1" id="KW-1133">Transmembrane helix</keyword>
<name>A0AB33I7M2_ACEAC</name>
<keyword evidence="1" id="KW-0812">Transmembrane</keyword>
<feature type="domain" description="EamA" evidence="2">
    <location>
        <begin position="136"/>
        <end position="263"/>
    </location>
</feature>
<evidence type="ECO:0000256" key="1">
    <source>
        <dbReference type="SAM" id="Phobius"/>
    </source>
</evidence>
<dbReference type="RefSeq" id="WP_269208671.1">
    <property type="nucleotide sequence ID" value="NZ_AP023410.1"/>
</dbReference>
<dbReference type="Pfam" id="PF00892">
    <property type="entry name" value="EamA"/>
    <property type="match status" value="2"/>
</dbReference>
<evidence type="ECO:0000259" key="2">
    <source>
        <dbReference type="Pfam" id="PF00892"/>
    </source>
</evidence>
<feature type="transmembrane region" description="Helical" evidence="1">
    <location>
        <begin position="85"/>
        <end position="104"/>
    </location>
</feature>
<gene>
    <name evidence="3" type="ORF">EMQ_0184</name>
</gene>
<accession>A0AB33I7M2</accession>
<reference evidence="3 4" key="1">
    <citation type="journal article" date="2011" name="Microbiology">
        <title>Transcriptome response to different carbon sources in Acetobacter aceti.</title>
        <authorList>
            <person name="Sakurai K."/>
            <person name="Arai H."/>
            <person name="Ishii M."/>
            <person name="Igarashi Y."/>
        </authorList>
    </citation>
    <scope>NUCLEOTIDE SEQUENCE [LARGE SCALE GENOMIC DNA]</scope>
    <source>
        <strain evidence="3 4">NBRC 14818</strain>
    </source>
</reference>
<keyword evidence="4" id="KW-1185">Reference proteome</keyword>
<dbReference type="InterPro" id="IPR000620">
    <property type="entry name" value="EamA_dom"/>
</dbReference>
<dbReference type="PANTHER" id="PTHR22911:SF135">
    <property type="entry name" value="BLR4310 PROTEIN"/>
    <property type="match status" value="1"/>
</dbReference>
<dbReference type="AlphaFoldDB" id="A0AB33I7M2"/>
<evidence type="ECO:0000313" key="3">
    <source>
        <dbReference type="EMBL" id="BCK74578.1"/>
    </source>
</evidence>
<feature type="transmembrane region" description="Helical" evidence="1">
    <location>
        <begin position="30"/>
        <end position="47"/>
    </location>
</feature>
<dbReference type="GO" id="GO:0016020">
    <property type="term" value="C:membrane"/>
    <property type="evidence" value="ECO:0007669"/>
    <property type="project" value="InterPro"/>
</dbReference>
<dbReference type="Proteomes" id="UP000516424">
    <property type="component" value="Chromosome"/>
</dbReference>